<dbReference type="RefSeq" id="WP_004952490.1">
    <property type="nucleotide sequence ID" value="NZ_BBSG01000004.1"/>
</dbReference>
<dbReference type="OrthoDB" id="64737at2"/>
<organism evidence="1 2">
    <name type="scientific">Acinetobacter junii</name>
    <dbReference type="NCBI Taxonomy" id="40215"/>
    <lineage>
        <taxon>Bacteria</taxon>
        <taxon>Pseudomonadati</taxon>
        <taxon>Pseudomonadota</taxon>
        <taxon>Gammaproteobacteria</taxon>
        <taxon>Moraxellales</taxon>
        <taxon>Moraxellaceae</taxon>
        <taxon>Acinetobacter</taxon>
    </lineage>
</organism>
<dbReference type="InterPro" id="IPR009781">
    <property type="entry name" value="DUF1345"/>
</dbReference>
<accession>A0A365PKG8</accession>
<comment type="caution">
    <text evidence="1">The sequence shown here is derived from an EMBL/GenBank/DDBJ whole genome shotgun (WGS) entry which is preliminary data.</text>
</comment>
<proteinExistence type="predicted"/>
<reference evidence="1 2" key="1">
    <citation type="submission" date="2018-04" db="EMBL/GenBank/DDBJ databases">
        <title>Acinetobacter junii Genome sequencing and assembly.</title>
        <authorList>
            <person name="Su J."/>
            <person name="Rensing C."/>
            <person name="Mazhar H.S."/>
        </authorList>
    </citation>
    <scope>NUCLEOTIDE SEQUENCE [LARGE SCALE GENOMIC DNA]</scope>
    <source>
        <strain evidence="1 2">SC22</strain>
    </source>
</reference>
<dbReference type="EMBL" id="QEWH01000028">
    <property type="protein sequence ID" value="RBA48730.1"/>
    <property type="molecule type" value="Genomic_DNA"/>
</dbReference>
<dbReference type="STRING" id="40215.BVL33_05420"/>
<dbReference type="Proteomes" id="UP000253688">
    <property type="component" value="Unassembled WGS sequence"/>
</dbReference>
<dbReference type="Pfam" id="PF07077">
    <property type="entry name" value="DUF1345"/>
    <property type="match status" value="1"/>
</dbReference>
<protein>
    <submittedName>
        <fullName evidence="1">DUF1345 domain-containing protein</fullName>
    </submittedName>
</protein>
<sequence length="226" mass="25935">MQAFMHRFFRGLKHRPYLSATFALGFVIFFVLQAFSSWHWATRLQIGWNTAIWLYLFMILKMMWRLDPEHILERAKQQDEGKWMILTVALIAIVVCFISIAVQLSHVPKDQAIIKTILILLTIGTIFSSWLLLHTLFAIHYAHDYYLAKSRQVDGGLDFPKTDQPDYLDFVYFSYIIGTSAQTADVSITSSQLRHLNIFHCVLAFIFNTVILAVAINVAASLIGFG</sequence>
<name>A0A365PKG8_ACIJU</name>
<evidence type="ECO:0000313" key="2">
    <source>
        <dbReference type="Proteomes" id="UP000253688"/>
    </source>
</evidence>
<dbReference type="AlphaFoldDB" id="A0A365PKG8"/>
<evidence type="ECO:0000313" key="1">
    <source>
        <dbReference type="EMBL" id="RBA48730.1"/>
    </source>
</evidence>
<gene>
    <name evidence="1" type="ORF">DC346_05460</name>
</gene>